<evidence type="ECO:0000259" key="12">
    <source>
        <dbReference type="SMART" id="SM00662"/>
    </source>
</evidence>
<name>A0A420ZDZ2_UNCK3</name>
<dbReference type="SUPFAM" id="SSF47789">
    <property type="entry name" value="C-terminal domain of RNA polymerase alpha subunit"/>
    <property type="match status" value="1"/>
</dbReference>
<dbReference type="EC" id="2.7.7.6" evidence="2 11"/>
<dbReference type="InterPro" id="IPR011262">
    <property type="entry name" value="DNA-dir_RNA_pol_insert"/>
</dbReference>
<dbReference type="GO" id="GO:0000428">
    <property type="term" value="C:DNA-directed RNA polymerase complex"/>
    <property type="evidence" value="ECO:0007669"/>
    <property type="project" value="UniProtKB-KW"/>
</dbReference>
<dbReference type="FunFam" id="2.170.120.12:FF:000001">
    <property type="entry name" value="DNA-directed RNA polymerase subunit alpha"/>
    <property type="match status" value="1"/>
</dbReference>
<dbReference type="GO" id="GO:0003899">
    <property type="term" value="F:DNA-directed RNA polymerase activity"/>
    <property type="evidence" value="ECO:0007669"/>
    <property type="project" value="UniProtKB-UniRule"/>
</dbReference>
<sequence>MTEAINIPNIKLEEKAINRSVFVVEPFFPGYGTTIGNALRRVLLSSLPGAAVIAVKINGVDHEFSPVPGVKEDAVQIILNLKKLRFKLHEEGPVTLKLKVSKSGVVKASHITLPSSVELMNPDIEIAHVSDAKAGLAMEIQVDKGRGYMPSSEMDDKNFSISTIAVDASFSPVQKVAFTVEPTRVGEVVNYDKLTIDILTDGTITPEEALKQSAQILVDQLGIFGATPSEITVEPKADKVAEGDAKDFDIEEINLSVRTANALKNNGIKKVGDILSIDPAELQELKGLGAKALDEITSKLNELGLKFKKSREGK</sequence>
<evidence type="ECO:0000256" key="4">
    <source>
        <dbReference type="ARBA" id="ARBA00022478"/>
    </source>
</evidence>
<keyword evidence="5 11" id="KW-0808">Transferase</keyword>
<organism evidence="13 14">
    <name type="scientific">candidate division Kazan bacterium</name>
    <dbReference type="NCBI Taxonomy" id="2202143"/>
    <lineage>
        <taxon>Bacteria</taxon>
        <taxon>Bacteria division Kazan-3B-28</taxon>
    </lineage>
</organism>
<dbReference type="GO" id="GO:0006351">
    <property type="term" value="P:DNA-templated transcription"/>
    <property type="evidence" value="ECO:0007669"/>
    <property type="project" value="UniProtKB-UniRule"/>
</dbReference>
<keyword evidence="7 11" id="KW-0804">Transcription</keyword>
<dbReference type="Pfam" id="PF03118">
    <property type="entry name" value="RNA_pol_A_CTD"/>
    <property type="match status" value="1"/>
</dbReference>
<evidence type="ECO:0000256" key="5">
    <source>
        <dbReference type="ARBA" id="ARBA00022679"/>
    </source>
</evidence>
<dbReference type="GO" id="GO:0005737">
    <property type="term" value="C:cytoplasm"/>
    <property type="evidence" value="ECO:0007669"/>
    <property type="project" value="UniProtKB-ARBA"/>
</dbReference>
<dbReference type="CDD" id="cd06928">
    <property type="entry name" value="RNAP_alpha_NTD"/>
    <property type="match status" value="1"/>
</dbReference>
<dbReference type="Proteomes" id="UP000281261">
    <property type="component" value="Unassembled WGS sequence"/>
</dbReference>
<gene>
    <name evidence="11" type="primary">rpoA</name>
    <name evidence="13" type="ORF">DRH29_00600</name>
</gene>
<evidence type="ECO:0000256" key="1">
    <source>
        <dbReference type="ARBA" id="ARBA00007123"/>
    </source>
</evidence>
<dbReference type="InterPro" id="IPR011260">
    <property type="entry name" value="RNAP_asu_C"/>
</dbReference>
<dbReference type="InterPro" id="IPR036603">
    <property type="entry name" value="RBP11-like"/>
</dbReference>
<dbReference type="InterPro" id="IPR036643">
    <property type="entry name" value="RNApol_insert_sf"/>
</dbReference>
<dbReference type="HAMAP" id="MF_00059">
    <property type="entry name" value="RNApol_bact_RpoA"/>
    <property type="match status" value="1"/>
</dbReference>
<comment type="function">
    <text evidence="11">DNA-dependent RNA polymerase catalyzes the transcription of DNA into RNA using the four ribonucleoside triphosphates as substrates.</text>
</comment>
<evidence type="ECO:0000256" key="10">
    <source>
        <dbReference type="ARBA" id="ARBA00048552"/>
    </source>
</evidence>
<comment type="catalytic activity">
    <reaction evidence="10 11">
        <text>RNA(n) + a ribonucleoside 5'-triphosphate = RNA(n+1) + diphosphate</text>
        <dbReference type="Rhea" id="RHEA:21248"/>
        <dbReference type="Rhea" id="RHEA-COMP:14527"/>
        <dbReference type="Rhea" id="RHEA-COMP:17342"/>
        <dbReference type="ChEBI" id="CHEBI:33019"/>
        <dbReference type="ChEBI" id="CHEBI:61557"/>
        <dbReference type="ChEBI" id="CHEBI:140395"/>
        <dbReference type="EC" id="2.7.7.6"/>
    </reaction>
</comment>
<dbReference type="SUPFAM" id="SSF55257">
    <property type="entry name" value="RBP11-like subunits of RNA polymerase"/>
    <property type="match status" value="1"/>
</dbReference>
<evidence type="ECO:0000256" key="9">
    <source>
        <dbReference type="ARBA" id="ARBA00033070"/>
    </source>
</evidence>
<evidence type="ECO:0000256" key="2">
    <source>
        <dbReference type="ARBA" id="ARBA00012418"/>
    </source>
</evidence>
<comment type="subunit">
    <text evidence="11">Homodimer. The RNAP catalytic core consists of 2 alpha, 1 beta, 1 beta' and 1 omega subunit. When a sigma factor is associated with the core the holoenzyme is formed, which can initiate transcription.</text>
</comment>
<dbReference type="GO" id="GO:0046983">
    <property type="term" value="F:protein dimerization activity"/>
    <property type="evidence" value="ECO:0007669"/>
    <property type="project" value="InterPro"/>
</dbReference>
<feature type="domain" description="DNA-directed RNA polymerase RpoA/D/Rpb3-type" evidence="12">
    <location>
        <begin position="19"/>
        <end position="227"/>
    </location>
</feature>
<accession>A0A420ZDZ2</accession>
<dbReference type="Gene3D" id="2.170.120.12">
    <property type="entry name" value="DNA-directed RNA polymerase, insert domain"/>
    <property type="match status" value="1"/>
</dbReference>
<evidence type="ECO:0000256" key="3">
    <source>
        <dbReference type="ARBA" id="ARBA00015972"/>
    </source>
</evidence>
<keyword evidence="4 11" id="KW-0240">DNA-directed RNA polymerase</keyword>
<dbReference type="Pfam" id="PF01000">
    <property type="entry name" value="RNA_pol_A_bac"/>
    <property type="match status" value="1"/>
</dbReference>
<dbReference type="InterPro" id="IPR011773">
    <property type="entry name" value="DNA-dir_RpoA"/>
</dbReference>
<dbReference type="SUPFAM" id="SSF56553">
    <property type="entry name" value="Insert subdomain of RNA polymerase alpha subunit"/>
    <property type="match status" value="1"/>
</dbReference>
<evidence type="ECO:0000256" key="6">
    <source>
        <dbReference type="ARBA" id="ARBA00022695"/>
    </source>
</evidence>
<keyword evidence="6 11" id="KW-0548">Nucleotidyltransferase</keyword>
<evidence type="ECO:0000256" key="11">
    <source>
        <dbReference type="HAMAP-Rule" id="MF_00059"/>
    </source>
</evidence>
<comment type="caution">
    <text evidence="13">The sequence shown here is derived from an EMBL/GenBank/DDBJ whole genome shotgun (WGS) entry which is preliminary data.</text>
</comment>
<dbReference type="InterPro" id="IPR011263">
    <property type="entry name" value="DNA-dir_RNA_pol_RpoA/D/Rpb3"/>
</dbReference>
<dbReference type="SMART" id="SM00662">
    <property type="entry name" value="RPOLD"/>
    <property type="match status" value="1"/>
</dbReference>
<dbReference type="Pfam" id="PF01193">
    <property type="entry name" value="RNA_pol_L"/>
    <property type="match status" value="1"/>
</dbReference>
<dbReference type="AlphaFoldDB" id="A0A420ZDZ2"/>
<reference evidence="13 14" key="1">
    <citation type="submission" date="2018-06" db="EMBL/GenBank/DDBJ databases">
        <title>Extensive metabolic versatility and redundancy in microbially diverse, dynamic hydrothermal sediments.</title>
        <authorList>
            <person name="Dombrowski N."/>
            <person name="Teske A."/>
            <person name="Baker B.J."/>
        </authorList>
    </citation>
    <scope>NUCLEOTIDE SEQUENCE [LARGE SCALE GENOMIC DNA]</scope>
    <source>
        <strain evidence="13">B79_G16</strain>
    </source>
</reference>
<feature type="region of interest" description="Alpha N-terminal domain (alpha-NTD)" evidence="11">
    <location>
        <begin position="1"/>
        <end position="234"/>
    </location>
</feature>
<dbReference type="EMBL" id="QMNG01000001">
    <property type="protein sequence ID" value="RLC37900.1"/>
    <property type="molecule type" value="Genomic_DNA"/>
</dbReference>
<feature type="region of interest" description="Alpha C-terminal domain (alpha-CTD)" evidence="11">
    <location>
        <begin position="246"/>
        <end position="314"/>
    </location>
</feature>
<evidence type="ECO:0000256" key="8">
    <source>
        <dbReference type="ARBA" id="ARBA00032524"/>
    </source>
</evidence>
<dbReference type="GO" id="GO:0003677">
    <property type="term" value="F:DNA binding"/>
    <property type="evidence" value="ECO:0007669"/>
    <property type="project" value="UniProtKB-UniRule"/>
</dbReference>
<evidence type="ECO:0000313" key="13">
    <source>
        <dbReference type="EMBL" id="RLC37900.1"/>
    </source>
</evidence>
<dbReference type="NCBIfam" id="TIGR02027">
    <property type="entry name" value="rpoA"/>
    <property type="match status" value="1"/>
</dbReference>
<proteinExistence type="inferred from homology"/>
<dbReference type="NCBIfam" id="NF003513">
    <property type="entry name" value="PRK05182.1-2"/>
    <property type="match status" value="1"/>
</dbReference>
<protein>
    <recommendedName>
        <fullName evidence="3 11">DNA-directed RNA polymerase subunit alpha</fullName>
        <shortName evidence="11">RNAP subunit alpha</shortName>
        <ecNumber evidence="2 11">2.7.7.6</ecNumber>
    </recommendedName>
    <alternativeName>
        <fullName evidence="9 11">RNA polymerase subunit alpha</fullName>
    </alternativeName>
    <alternativeName>
        <fullName evidence="8 11">Transcriptase subunit alpha</fullName>
    </alternativeName>
</protein>
<evidence type="ECO:0000313" key="14">
    <source>
        <dbReference type="Proteomes" id="UP000281261"/>
    </source>
</evidence>
<evidence type="ECO:0000256" key="7">
    <source>
        <dbReference type="ARBA" id="ARBA00023163"/>
    </source>
</evidence>
<dbReference type="NCBIfam" id="NF003519">
    <property type="entry name" value="PRK05182.2-5"/>
    <property type="match status" value="1"/>
</dbReference>
<comment type="similarity">
    <text evidence="1 11">Belongs to the RNA polymerase alpha chain family.</text>
</comment>
<comment type="domain">
    <text evidence="11">The N-terminal domain is essential for RNAP assembly and basal transcription, whereas the C-terminal domain is involved in interaction with transcriptional regulators and with upstream promoter elements.</text>
</comment>
<dbReference type="Gene3D" id="3.30.1360.10">
    <property type="entry name" value="RNA polymerase, RBP11-like subunit"/>
    <property type="match status" value="1"/>
</dbReference>
<dbReference type="Gene3D" id="1.10.150.20">
    <property type="entry name" value="5' to 3' exonuclease, C-terminal subdomain"/>
    <property type="match status" value="1"/>
</dbReference>